<proteinExistence type="predicted"/>
<protein>
    <submittedName>
        <fullName evidence="2">Uncharacterized protein</fullName>
    </submittedName>
</protein>
<dbReference type="GeneID" id="92179433"/>
<sequence>MTSSTCSTDEPRTYSTSPLSLPKDLDDEMTYSNTSATSTSPEVVKEKKRKYSQGIFRWTQVMWESARQDIERRSSVSSTNSTSSSTDDHSETDENHEIRQSTNSDIGHDIGSVPAIH</sequence>
<dbReference type="RefSeq" id="XP_066803980.1">
    <property type="nucleotide sequence ID" value="XM_066945291.1"/>
</dbReference>
<dbReference type="Proteomes" id="UP001388673">
    <property type="component" value="Unassembled WGS sequence"/>
</dbReference>
<evidence type="ECO:0000313" key="3">
    <source>
        <dbReference type="Proteomes" id="UP001388673"/>
    </source>
</evidence>
<name>A0AAW0Z0A0_9TREE</name>
<feature type="compositionally biased region" description="Polar residues" evidence="1">
    <location>
        <begin position="30"/>
        <end position="41"/>
    </location>
</feature>
<feature type="compositionally biased region" description="Polar residues" evidence="1">
    <location>
        <begin position="1"/>
        <end position="19"/>
    </location>
</feature>
<feature type="region of interest" description="Disordered" evidence="1">
    <location>
        <begin position="69"/>
        <end position="117"/>
    </location>
</feature>
<reference evidence="2 3" key="1">
    <citation type="journal article" date="2024" name="bioRxiv">
        <title>Comparative genomics of Cryptococcus and Kwoniella reveals pathogenesis evolution and contrasting karyotype dynamics via intercentromeric recombination or chromosome fusion.</title>
        <authorList>
            <person name="Coelho M.A."/>
            <person name="David-Palma M."/>
            <person name="Shea T."/>
            <person name="Bowers K."/>
            <person name="McGinley-Smith S."/>
            <person name="Mohammad A.W."/>
            <person name="Gnirke A."/>
            <person name="Yurkov A.M."/>
            <person name="Nowrousian M."/>
            <person name="Sun S."/>
            <person name="Cuomo C.A."/>
            <person name="Heitman J."/>
        </authorList>
    </citation>
    <scope>NUCLEOTIDE SEQUENCE [LARGE SCALE GENOMIC DNA]</scope>
    <source>
        <strain evidence="2 3">CBS 13917</strain>
    </source>
</reference>
<dbReference type="EMBL" id="JBCAWK010000004">
    <property type="protein sequence ID" value="KAK8861355.1"/>
    <property type="molecule type" value="Genomic_DNA"/>
</dbReference>
<gene>
    <name evidence="2" type="ORF">IAR55_002174</name>
</gene>
<feature type="compositionally biased region" description="Low complexity" evidence="1">
    <location>
        <begin position="75"/>
        <end position="85"/>
    </location>
</feature>
<dbReference type="KEGG" id="kne:92179433"/>
<evidence type="ECO:0000313" key="2">
    <source>
        <dbReference type="EMBL" id="KAK8861355.1"/>
    </source>
</evidence>
<organism evidence="2 3">
    <name type="scientific">Kwoniella newhampshirensis</name>
    <dbReference type="NCBI Taxonomy" id="1651941"/>
    <lineage>
        <taxon>Eukaryota</taxon>
        <taxon>Fungi</taxon>
        <taxon>Dikarya</taxon>
        <taxon>Basidiomycota</taxon>
        <taxon>Agaricomycotina</taxon>
        <taxon>Tremellomycetes</taxon>
        <taxon>Tremellales</taxon>
        <taxon>Cryptococcaceae</taxon>
        <taxon>Kwoniella</taxon>
    </lineage>
</organism>
<dbReference type="AlphaFoldDB" id="A0AAW0Z0A0"/>
<comment type="caution">
    <text evidence="2">The sequence shown here is derived from an EMBL/GenBank/DDBJ whole genome shotgun (WGS) entry which is preliminary data.</text>
</comment>
<keyword evidence="3" id="KW-1185">Reference proteome</keyword>
<evidence type="ECO:0000256" key="1">
    <source>
        <dbReference type="SAM" id="MobiDB-lite"/>
    </source>
</evidence>
<accession>A0AAW0Z0A0</accession>
<feature type="compositionally biased region" description="Basic and acidic residues" evidence="1">
    <location>
        <begin position="86"/>
        <end position="99"/>
    </location>
</feature>
<feature type="region of interest" description="Disordered" evidence="1">
    <location>
        <begin position="1"/>
        <end position="51"/>
    </location>
</feature>